<sequence>MRYELCIATILSSYKLYHLMNQNKLLIAQRSIKKVVQQQISDEDYLSELSKELGSNSILFKVRKYILQHYKYEQVIDKIWFSELENVNEDNVNKKIFIKALTSFEDSYIKSNYKPILEHAFEAQGFSFELVKFIAS</sequence>
<dbReference type="EMBL" id="LS398550">
    <property type="protein sequence ID" value="SPR06310.1"/>
    <property type="molecule type" value="Genomic_DNA"/>
</dbReference>
<gene>
    <name evidence="1" type="ORF">KATO_00895</name>
</gene>
<accession>A0A2U3QZB3</accession>
<organism evidence="1 2">
    <name type="scientific">Orientia tsutsugamushi</name>
    <name type="common">Rickettsia tsutsugamushi</name>
    <dbReference type="NCBI Taxonomy" id="784"/>
    <lineage>
        <taxon>Bacteria</taxon>
        <taxon>Pseudomonadati</taxon>
        <taxon>Pseudomonadota</taxon>
        <taxon>Alphaproteobacteria</taxon>
        <taxon>Rickettsiales</taxon>
        <taxon>Rickettsiaceae</taxon>
        <taxon>Rickettsieae</taxon>
        <taxon>Orientia</taxon>
    </lineage>
</organism>
<reference evidence="2" key="1">
    <citation type="submission" date="2018-03" db="EMBL/GenBank/DDBJ databases">
        <authorList>
            <person name="Batty M. E."/>
            <person name="Batty M E."/>
        </authorList>
    </citation>
    <scope>NUCLEOTIDE SEQUENCE [LARGE SCALE GENOMIC DNA]</scope>
</reference>
<dbReference type="Proteomes" id="UP000244992">
    <property type="component" value="Chromosome I"/>
</dbReference>
<protein>
    <submittedName>
        <fullName evidence="1">Uncharacterized protein</fullName>
    </submittedName>
</protein>
<evidence type="ECO:0000313" key="2">
    <source>
        <dbReference type="Proteomes" id="UP000244992"/>
    </source>
</evidence>
<evidence type="ECO:0000313" key="1">
    <source>
        <dbReference type="EMBL" id="SPR06310.1"/>
    </source>
</evidence>
<dbReference type="AlphaFoldDB" id="A0A2U3QZB3"/>
<name>A0A2U3QZB3_ORITS</name>
<proteinExistence type="predicted"/>